<accession>A0A918JXR7</accession>
<dbReference type="SUPFAM" id="SSF48452">
    <property type="entry name" value="TPR-like"/>
    <property type="match status" value="1"/>
</dbReference>
<comment type="caution">
    <text evidence="8">The sequence shown here is derived from an EMBL/GenBank/DDBJ whole genome shotgun (WGS) entry which is preliminary data.</text>
</comment>
<evidence type="ECO:0000256" key="2">
    <source>
        <dbReference type="ARBA" id="ARBA00006275"/>
    </source>
</evidence>
<evidence type="ECO:0000313" key="8">
    <source>
        <dbReference type="EMBL" id="GGX24819.1"/>
    </source>
</evidence>
<dbReference type="Pfam" id="PF07980">
    <property type="entry name" value="SusD_RagB"/>
    <property type="match status" value="1"/>
</dbReference>
<evidence type="ECO:0000256" key="4">
    <source>
        <dbReference type="ARBA" id="ARBA00023136"/>
    </source>
</evidence>
<reference evidence="8 9" key="1">
    <citation type="journal article" date="2014" name="Int. J. Syst. Evol. Microbiol.">
        <title>Complete genome sequence of Corynebacterium casei LMG S-19264T (=DSM 44701T), isolated from a smear-ripened cheese.</title>
        <authorList>
            <consortium name="US DOE Joint Genome Institute (JGI-PGF)"/>
            <person name="Walter F."/>
            <person name="Albersmeier A."/>
            <person name="Kalinowski J."/>
            <person name="Ruckert C."/>
        </authorList>
    </citation>
    <scope>NUCLEOTIDE SEQUENCE [LARGE SCALE GENOMIC DNA]</scope>
    <source>
        <strain evidence="8 9">KCTC 12285</strain>
    </source>
</reference>
<feature type="compositionally biased region" description="Polar residues" evidence="6">
    <location>
        <begin position="15"/>
        <end position="25"/>
    </location>
</feature>
<feature type="domain" description="RagB/SusD" evidence="7">
    <location>
        <begin position="337"/>
        <end position="413"/>
    </location>
</feature>
<dbReference type="InterPro" id="IPR012944">
    <property type="entry name" value="SusD_RagB_dom"/>
</dbReference>
<comment type="subcellular location">
    <subcellularLocation>
        <location evidence="1">Cell outer membrane</location>
    </subcellularLocation>
</comment>
<proteinExistence type="inferred from homology"/>
<evidence type="ECO:0000256" key="1">
    <source>
        <dbReference type="ARBA" id="ARBA00004442"/>
    </source>
</evidence>
<keyword evidence="5" id="KW-0998">Cell outer membrane</keyword>
<name>A0A918JXR7_9FLAO</name>
<dbReference type="GO" id="GO:0009279">
    <property type="term" value="C:cell outer membrane"/>
    <property type="evidence" value="ECO:0007669"/>
    <property type="project" value="UniProtKB-SubCell"/>
</dbReference>
<comment type="similarity">
    <text evidence="2">Belongs to the SusD family.</text>
</comment>
<dbReference type="EMBL" id="BMWS01000019">
    <property type="protein sequence ID" value="GGX24819.1"/>
    <property type="molecule type" value="Genomic_DNA"/>
</dbReference>
<keyword evidence="9" id="KW-1185">Reference proteome</keyword>
<gene>
    <name evidence="8" type="ORF">GCM10007384_27330</name>
</gene>
<sequence length="438" mass="47483">MLLSCDVEDGKDLNGPSTESISSGLSRGELRETIGGILSDMRIQLGTQIDAQSVAGREYWRVSSSDPRWVADLLTGTLDNNTFYTTNPYAARYATIKNINLALEGLANTTEAFSAEEIAGIRGFANTIKAHELLMVLNQQYQNGIRVDVSNPDKLGPFLNYQDSLSAIFSLLTDAAADLSNAGSEFAFVLPSGFSITSDPASFLGFTNGLAARVEVYRGNYSSAKTLLENSFMDNNVGADLQKGVYFSFSLTGADIANPLFFGLNATVANVRLAHPSFVADAEAGDTRLGKVVFRETKNNDTGVLEPNPLVIKDENIGDLVGEHDVFIYKSNIDPVPVMKNEELILLYAEANHISDPVAAVAAIDVVRTAAGLPAYTGSTTPTDLVNEILKQKRYSLFAEGGHRWIDLRRFNKLGELPIDRTGDGTFEQFPTPANENK</sequence>
<organism evidence="8 9">
    <name type="scientific">Aquimarina muelleri</name>
    <dbReference type="NCBI Taxonomy" id="279356"/>
    <lineage>
        <taxon>Bacteria</taxon>
        <taxon>Pseudomonadati</taxon>
        <taxon>Bacteroidota</taxon>
        <taxon>Flavobacteriia</taxon>
        <taxon>Flavobacteriales</taxon>
        <taxon>Flavobacteriaceae</taxon>
        <taxon>Aquimarina</taxon>
    </lineage>
</organism>
<evidence type="ECO:0000256" key="3">
    <source>
        <dbReference type="ARBA" id="ARBA00022729"/>
    </source>
</evidence>
<dbReference type="Gene3D" id="1.25.40.390">
    <property type="match status" value="1"/>
</dbReference>
<evidence type="ECO:0000313" key="9">
    <source>
        <dbReference type="Proteomes" id="UP000601108"/>
    </source>
</evidence>
<protein>
    <recommendedName>
        <fullName evidence="7">RagB/SusD domain-containing protein</fullName>
    </recommendedName>
</protein>
<evidence type="ECO:0000259" key="7">
    <source>
        <dbReference type="Pfam" id="PF07980"/>
    </source>
</evidence>
<dbReference type="InterPro" id="IPR011990">
    <property type="entry name" value="TPR-like_helical_dom_sf"/>
</dbReference>
<keyword evidence="3" id="KW-0732">Signal</keyword>
<evidence type="ECO:0000256" key="6">
    <source>
        <dbReference type="SAM" id="MobiDB-lite"/>
    </source>
</evidence>
<evidence type="ECO:0000256" key="5">
    <source>
        <dbReference type="ARBA" id="ARBA00023237"/>
    </source>
</evidence>
<keyword evidence="4" id="KW-0472">Membrane</keyword>
<dbReference type="AlphaFoldDB" id="A0A918JXR7"/>
<feature type="region of interest" description="Disordered" evidence="6">
    <location>
        <begin position="1"/>
        <end position="25"/>
    </location>
</feature>
<dbReference type="Proteomes" id="UP000601108">
    <property type="component" value="Unassembled WGS sequence"/>
</dbReference>